<proteinExistence type="predicted"/>
<name>A0A6S6U0J8_9BACT</name>
<sequence>MFGHMFNMAKDIAFSATGKSLLNRKIDRFGKISHLEFDSNKEVIELEVILKGETAPLQVLITGYTLQKIEGKHYLRIQNIKTSREWLNQVVEDYVQNKEFNVPKKYVRLIRKVL</sequence>
<reference evidence="1" key="1">
    <citation type="submission" date="2020-01" db="EMBL/GenBank/DDBJ databases">
        <authorList>
            <person name="Meier V. D."/>
            <person name="Meier V D."/>
        </authorList>
    </citation>
    <scope>NUCLEOTIDE SEQUENCE</scope>
    <source>
        <strain evidence="1">HLG_WM_MAG_02</strain>
    </source>
</reference>
<gene>
    <name evidence="1" type="ORF">HELGO_WM24531</name>
</gene>
<evidence type="ECO:0000313" key="1">
    <source>
        <dbReference type="EMBL" id="CAA6825194.1"/>
    </source>
</evidence>
<organism evidence="1">
    <name type="scientific">uncultured Sulfurovum sp</name>
    <dbReference type="NCBI Taxonomy" id="269237"/>
    <lineage>
        <taxon>Bacteria</taxon>
        <taxon>Pseudomonadati</taxon>
        <taxon>Campylobacterota</taxon>
        <taxon>Epsilonproteobacteria</taxon>
        <taxon>Campylobacterales</taxon>
        <taxon>Sulfurovaceae</taxon>
        <taxon>Sulfurovum</taxon>
        <taxon>environmental samples</taxon>
    </lineage>
</organism>
<protein>
    <submittedName>
        <fullName evidence="1">Uncharacterized protein</fullName>
    </submittedName>
</protein>
<dbReference type="EMBL" id="CACVAZ010000191">
    <property type="protein sequence ID" value="CAA6825194.1"/>
    <property type="molecule type" value="Genomic_DNA"/>
</dbReference>
<dbReference type="AlphaFoldDB" id="A0A6S6U0J8"/>
<accession>A0A6S6U0J8</accession>